<comment type="pathway">
    <text evidence="9">Cofactor biosynthesis; coenzyme A biosynthesis; CoA from (R)-pantothenate: step 4/5.</text>
</comment>
<comment type="cofactor">
    <cofactor evidence="9">
        <name>Mg(2+)</name>
        <dbReference type="ChEBI" id="CHEBI:18420"/>
    </cofactor>
</comment>
<dbReference type="Pfam" id="PF01467">
    <property type="entry name" value="CTP_transf_like"/>
    <property type="match status" value="1"/>
</dbReference>
<evidence type="ECO:0000256" key="1">
    <source>
        <dbReference type="ARBA" id="ARBA00022490"/>
    </source>
</evidence>
<dbReference type="AlphaFoldDB" id="A0A4S3KCC9"/>
<feature type="binding site" evidence="9">
    <location>
        <position position="97"/>
    </location>
    <ligand>
        <name>substrate</name>
    </ligand>
</feature>
<keyword evidence="3 9" id="KW-0548">Nucleotidyltransferase</keyword>
<accession>A0A4S3KCC9</accession>
<dbReference type="RefSeq" id="WP_210772143.1">
    <property type="nucleotide sequence ID" value="NZ_MWIO01000046.1"/>
</dbReference>
<dbReference type="SUPFAM" id="SSF52374">
    <property type="entry name" value="Nucleotidylyl transferase"/>
    <property type="match status" value="1"/>
</dbReference>
<comment type="function">
    <text evidence="9">Reversibly transfers an adenylyl group from ATP to 4'-phosphopantetheine, yielding dephospho-CoA (dPCoA) and pyrophosphate.</text>
</comment>
<dbReference type="GO" id="GO:0005737">
    <property type="term" value="C:cytoplasm"/>
    <property type="evidence" value="ECO:0007669"/>
    <property type="project" value="UniProtKB-SubCell"/>
</dbReference>
<dbReference type="EMBL" id="MWIO01000046">
    <property type="protein sequence ID" value="THD06067.1"/>
    <property type="molecule type" value="Genomic_DNA"/>
</dbReference>
<feature type="binding site" evidence="9">
    <location>
        <position position="27"/>
    </location>
    <ligand>
        <name>ATP</name>
        <dbReference type="ChEBI" id="CHEBI:30616"/>
    </ligand>
</feature>
<evidence type="ECO:0000259" key="11">
    <source>
        <dbReference type="Pfam" id="PF01467"/>
    </source>
</evidence>
<feature type="binding site" evidence="9">
    <location>
        <begin position="133"/>
        <end position="139"/>
    </location>
    <ligand>
        <name>ATP</name>
        <dbReference type="ChEBI" id="CHEBI:30616"/>
    </ligand>
</feature>
<feature type="binding site" evidence="9">
    <location>
        <position position="108"/>
    </location>
    <ligand>
        <name>ATP</name>
        <dbReference type="ChEBI" id="CHEBI:30616"/>
    </ligand>
</feature>
<evidence type="ECO:0000256" key="8">
    <source>
        <dbReference type="ARBA" id="ARBA00029346"/>
    </source>
</evidence>
<feature type="binding site" evidence="9">
    <location>
        <position position="83"/>
    </location>
    <ligand>
        <name>substrate</name>
    </ligand>
</feature>
<dbReference type="PANTHER" id="PTHR21342:SF1">
    <property type="entry name" value="PHOSPHOPANTETHEINE ADENYLYLTRANSFERASE"/>
    <property type="match status" value="1"/>
</dbReference>
<comment type="subunit">
    <text evidence="9">Homohexamer.</text>
</comment>
<gene>
    <name evidence="9" type="primary">coaD</name>
    <name evidence="12" type="ORF">B1991_14825</name>
</gene>
<evidence type="ECO:0000256" key="7">
    <source>
        <dbReference type="ARBA" id="ARBA00022993"/>
    </source>
</evidence>
<dbReference type="Proteomes" id="UP000306317">
    <property type="component" value="Unassembled WGS sequence"/>
</dbReference>
<dbReference type="CDD" id="cd02163">
    <property type="entry name" value="PPAT"/>
    <property type="match status" value="1"/>
</dbReference>
<evidence type="ECO:0000256" key="4">
    <source>
        <dbReference type="ARBA" id="ARBA00022741"/>
    </source>
</evidence>
<feature type="region of interest" description="Disordered" evidence="10">
    <location>
        <begin position="166"/>
        <end position="186"/>
    </location>
</feature>
<dbReference type="HAMAP" id="MF_00151">
    <property type="entry name" value="PPAT_bact"/>
    <property type="match status" value="1"/>
</dbReference>
<keyword evidence="13" id="KW-1185">Reference proteome</keyword>
<dbReference type="InterPro" id="IPR004821">
    <property type="entry name" value="Cyt_trans-like"/>
</dbReference>
<comment type="caution">
    <text evidence="12">The sequence shown here is derived from an EMBL/GenBank/DDBJ whole genome shotgun (WGS) entry which is preliminary data.</text>
</comment>
<feature type="binding site" evidence="9">
    <location>
        <begin position="98"/>
        <end position="100"/>
    </location>
    <ligand>
        <name>ATP</name>
        <dbReference type="ChEBI" id="CHEBI:30616"/>
    </ligand>
</feature>
<feature type="binding site" evidence="9">
    <location>
        <position position="51"/>
    </location>
    <ligand>
        <name>substrate</name>
    </ligand>
</feature>
<feature type="binding site" evidence="9">
    <location>
        <position position="19"/>
    </location>
    <ligand>
        <name>substrate</name>
    </ligand>
</feature>
<dbReference type="InterPro" id="IPR014729">
    <property type="entry name" value="Rossmann-like_a/b/a_fold"/>
</dbReference>
<evidence type="ECO:0000256" key="3">
    <source>
        <dbReference type="ARBA" id="ARBA00022695"/>
    </source>
</evidence>
<proteinExistence type="inferred from homology"/>
<dbReference type="Gene3D" id="3.40.50.620">
    <property type="entry name" value="HUPs"/>
    <property type="match status" value="1"/>
</dbReference>
<evidence type="ECO:0000313" key="12">
    <source>
        <dbReference type="EMBL" id="THD06067.1"/>
    </source>
</evidence>
<evidence type="ECO:0000256" key="10">
    <source>
        <dbReference type="SAM" id="MobiDB-lite"/>
    </source>
</evidence>
<keyword evidence="1 9" id="KW-0963">Cytoplasm</keyword>
<dbReference type="NCBIfam" id="TIGR00125">
    <property type="entry name" value="cyt_tran_rel"/>
    <property type="match status" value="1"/>
</dbReference>
<reference evidence="12 13" key="1">
    <citation type="submission" date="2017-02" db="EMBL/GenBank/DDBJ databases">
        <title>Whole genome sequencing of Rhodanobacter lindaniclasticus DSM 17932.</title>
        <authorList>
            <person name="Kumar S."/>
            <person name="Patil P."/>
            <person name="Patil P.B."/>
        </authorList>
    </citation>
    <scope>NUCLEOTIDE SEQUENCE [LARGE SCALE GENOMIC DNA]</scope>
    <source>
        <strain evidence="12 13">DSM 17932</strain>
    </source>
</reference>
<dbReference type="GO" id="GO:0015937">
    <property type="term" value="P:coenzyme A biosynthetic process"/>
    <property type="evidence" value="ECO:0007669"/>
    <property type="project" value="UniProtKB-UniRule"/>
</dbReference>
<dbReference type="GO" id="GO:0005524">
    <property type="term" value="F:ATP binding"/>
    <property type="evidence" value="ECO:0007669"/>
    <property type="project" value="UniProtKB-KW"/>
</dbReference>
<feature type="binding site" evidence="9">
    <location>
        <begin position="19"/>
        <end position="20"/>
    </location>
    <ligand>
        <name>ATP</name>
        <dbReference type="ChEBI" id="CHEBI:30616"/>
    </ligand>
</feature>
<dbReference type="InterPro" id="IPR001980">
    <property type="entry name" value="PPAT"/>
</dbReference>
<feature type="site" description="Transition state stabilizer" evidence="9">
    <location>
        <position position="27"/>
    </location>
</feature>
<dbReference type="EC" id="2.7.7.3" evidence="9"/>
<dbReference type="UniPathway" id="UPA00241">
    <property type="reaction ID" value="UER00355"/>
</dbReference>
<evidence type="ECO:0000256" key="6">
    <source>
        <dbReference type="ARBA" id="ARBA00022842"/>
    </source>
</evidence>
<evidence type="ECO:0000313" key="13">
    <source>
        <dbReference type="Proteomes" id="UP000306317"/>
    </source>
</evidence>
<name>A0A4S3KCC9_9GAMM</name>
<dbReference type="GO" id="GO:0004595">
    <property type="term" value="F:pantetheine-phosphate adenylyltransferase activity"/>
    <property type="evidence" value="ECO:0007669"/>
    <property type="project" value="UniProtKB-UniRule"/>
</dbReference>
<keyword evidence="6 9" id="KW-0460">Magnesium</keyword>
<keyword evidence="5 9" id="KW-0067">ATP-binding</keyword>
<keyword evidence="4 9" id="KW-0547">Nucleotide-binding</keyword>
<evidence type="ECO:0000256" key="5">
    <source>
        <dbReference type="ARBA" id="ARBA00022840"/>
    </source>
</evidence>
<evidence type="ECO:0000256" key="9">
    <source>
        <dbReference type="HAMAP-Rule" id="MF_00151"/>
    </source>
</evidence>
<protein>
    <recommendedName>
        <fullName evidence="9">Phosphopantetheine adenylyltransferase</fullName>
        <ecNumber evidence="9">2.7.7.3</ecNumber>
    </recommendedName>
    <alternativeName>
        <fullName evidence="9">Dephospho-CoA pyrophosphorylase</fullName>
    </alternativeName>
    <alternativeName>
        <fullName evidence="9">Pantetheine-phosphate adenylyltransferase</fullName>
        <shortName evidence="9">PPAT</shortName>
    </alternativeName>
</protein>
<comment type="subcellular location">
    <subcellularLocation>
        <location evidence="9">Cytoplasm</location>
    </subcellularLocation>
</comment>
<dbReference type="NCBIfam" id="TIGR01510">
    <property type="entry name" value="coaD_prev_kdtB"/>
    <property type="match status" value="1"/>
</dbReference>
<comment type="catalytic activity">
    <reaction evidence="8 9">
        <text>(R)-4'-phosphopantetheine + ATP + H(+) = 3'-dephospho-CoA + diphosphate</text>
        <dbReference type="Rhea" id="RHEA:19801"/>
        <dbReference type="ChEBI" id="CHEBI:15378"/>
        <dbReference type="ChEBI" id="CHEBI:30616"/>
        <dbReference type="ChEBI" id="CHEBI:33019"/>
        <dbReference type="ChEBI" id="CHEBI:57328"/>
        <dbReference type="ChEBI" id="CHEBI:61723"/>
        <dbReference type="EC" id="2.7.7.3"/>
    </reaction>
</comment>
<dbReference type="PRINTS" id="PR01020">
    <property type="entry name" value="LPSBIOSNTHSS"/>
</dbReference>
<sequence>MPSVRKNLGNPRLAVYPGTFDPITNGHADLVTRAAPLFDRVIVAVADSSTKGPHFSIGERVALARLALADLPNVEVRGFDCLLATFIEQVGAGVIIRGLRAVSDFEYEFQLASMNRHLIPQAETLFLTPAEEYSFISSSLVREIGRLGGDISGFVHPAVQQAMRQRWQKSLHPSNQQPEAEGDDHA</sequence>
<feature type="domain" description="Cytidyltransferase-like" evidence="11">
    <location>
        <begin position="15"/>
        <end position="143"/>
    </location>
</feature>
<evidence type="ECO:0000256" key="2">
    <source>
        <dbReference type="ARBA" id="ARBA00022679"/>
    </source>
</evidence>
<keyword evidence="2 9" id="KW-0808">Transferase</keyword>
<organism evidence="12 13">
    <name type="scientific">Rhodanobacter lindaniclasticus</name>
    <dbReference type="NCBI Taxonomy" id="75310"/>
    <lineage>
        <taxon>Bacteria</taxon>
        <taxon>Pseudomonadati</taxon>
        <taxon>Pseudomonadota</taxon>
        <taxon>Gammaproteobacteria</taxon>
        <taxon>Lysobacterales</taxon>
        <taxon>Rhodanobacteraceae</taxon>
        <taxon>Rhodanobacter</taxon>
    </lineage>
</organism>
<dbReference type="PANTHER" id="PTHR21342">
    <property type="entry name" value="PHOSPHOPANTETHEINE ADENYLYLTRANSFERASE"/>
    <property type="match status" value="1"/>
</dbReference>
<comment type="similarity">
    <text evidence="9">Belongs to the bacterial CoaD family.</text>
</comment>
<keyword evidence="7 9" id="KW-0173">Coenzyme A biosynthesis</keyword>